<gene>
    <name evidence="1" type="ORF">COI93_10030</name>
</gene>
<dbReference type="EMBL" id="NUWN01000034">
    <property type="protein sequence ID" value="PFK43382.1"/>
    <property type="molecule type" value="Genomic_DNA"/>
</dbReference>
<dbReference type="Proteomes" id="UP000242656">
    <property type="component" value="Unassembled WGS sequence"/>
</dbReference>
<organism evidence="1 2">
    <name type="scientific">Bacillus cereus</name>
    <dbReference type="NCBI Taxonomy" id="1396"/>
    <lineage>
        <taxon>Bacteria</taxon>
        <taxon>Bacillati</taxon>
        <taxon>Bacillota</taxon>
        <taxon>Bacilli</taxon>
        <taxon>Bacillales</taxon>
        <taxon>Bacillaceae</taxon>
        <taxon>Bacillus</taxon>
        <taxon>Bacillus cereus group</taxon>
    </lineage>
</organism>
<protein>
    <submittedName>
        <fullName evidence="1">Spore gernimation protein GerPE</fullName>
    </submittedName>
</protein>
<proteinExistence type="predicted"/>
<reference evidence="1 2" key="1">
    <citation type="submission" date="2017-09" db="EMBL/GenBank/DDBJ databases">
        <title>Large-scale bioinformatics analysis of Bacillus genomes uncovers conserved roles of natural products in bacterial physiology.</title>
        <authorList>
            <consortium name="Agbiome Team Llc"/>
            <person name="Bleich R.M."/>
            <person name="Grubbs K.J."/>
            <person name="Santa Maria K.C."/>
            <person name="Allen S.E."/>
            <person name="Farag S."/>
            <person name="Shank E.A."/>
            <person name="Bowers A."/>
        </authorList>
    </citation>
    <scope>NUCLEOTIDE SEQUENCE [LARGE SCALE GENOMIC DNA]</scope>
    <source>
        <strain evidence="1 2">AFS083043</strain>
    </source>
</reference>
<dbReference type="InterPro" id="IPR024496">
    <property type="entry name" value="Spore_germ_GerPE"/>
</dbReference>
<accession>A0A2B0MGV0</accession>
<evidence type="ECO:0000313" key="2">
    <source>
        <dbReference type="Proteomes" id="UP000242656"/>
    </source>
</evidence>
<dbReference type="AlphaFoldDB" id="A0A2B0MGV0"/>
<dbReference type="RefSeq" id="WP_098490670.1">
    <property type="nucleotide sequence ID" value="NZ_NUWN01000034.1"/>
</dbReference>
<dbReference type="Pfam" id="PF10970">
    <property type="entry name" value="GerPE"/>
    <property type="match status" value="1"/>
</dbReference>
<sequence>MLRHISVVHQSNVISMGVSGVFQIGDANQMELKSRALVVHREIPYYFKNEGSFDAYEIFTDDEITIPTRSTDVKMNIINECPFLEVDDVTIRTLLNSACFQIGSVDYVFSNSRILQIRQYITDEPFKK</sequence>
<evidence type="ECO:0000313" key="1">
    <source>
        <dbReference type="EMBL" id="PFK43382.1"/>
    </source>
</evidence>
<name>A0A2B0MGV0_BACCE</name>
<comment type="caution">
    <text evidence="1">The sequence shown here is derived from an EMBL/GenBank/DDBJ whole genome shotgun (WGS) entry which is preliminary data.</text>
</comment>